<evidence type="ECO:0000313" key="9">
    <source>
        <dbReference type="Proteomes" id="UP000002036"/>
    </source>
</evidence>
<keyword evidence="4" id="KW-0137">Centromere</keyword>
<dbReference type="GO" id="GO:0051754">
    <property type="term" value="P:meiotic sister chromatid cohesion, centromeric"/>
    <property type="evidence" value="ECO:0007669"/>
    <property type="project" value="TreeGrafter"/>
</dbReference>
<dbReference type="CDD" id="cd13981">
    <property type="entry name" value="STKc_Bub1_BubR1"/>
    <property type="match status" value="1"/>
</dbReference>
<gene>
    <name evidence="8" type="ordered locus">KLTH0B02178g</name>
</gene>
<evidence type="ECO:0000256" key="2">
    <source>
        <dbReference type="ARBA" id="ARBA00022454"/>
    </source>
</evidence>
<feature type="domain" description="Protein kinase" evidence="6">
    <location>
        <begin position="688"/>
        <end position="989"/>
    </location>
</feature>
<dbReference type="KEGG" id="lth:KLTH0B02178g"/>
<dbReference type="GO" id="GO:0007094">
    <property type="term" value="P:mitotic spindle assembly checkpoint signaling"/>
    <property type="evidence" value="ECO:0007669"/>
    <property type="project" value="InterPro"/>
</dbReference>
<dbReference type="InterPro" id="IPR012572">
    <property type="entry name" value="Mad3/Bub1_II"/>
</dbReference>
<dbReference type="Gene3D" id="6.10.20.170">
    <property type="match status" value="1"/>
</dbReference>
<dbReference type="RefSeq" id="XP_002551884.1">
    <property type="nucleotide sequence ID" value="XM_002551838.1"/>
</dbReference>
<dbReference type="Gene3D" id="1.25.40.930">
    <property type="match status" value="1"/>
</dbReference>
<dbReference type="OMA" id="NCEKGVG"/>
<evidence type="ECO:0000313" key="8">
    <source>
        <dbReference type="EMBL" id="CAR21446.1"/>
    </source>
</evidence>
<dbReference type="EMBL" id="CU928166">
    <property type="protein sequence ID" value="CAR21446.1"/>
    <property type="molecule type" value="Genomic_DNA"/>
</dbReference>
<dbReference type="SMART" id="SM00777">
    <property type="entry name" value="Mad3_BUB1_I"/>
    <property type="match status" value="1"/>
</dbReference>
<dbReference type="GO" id="GO:0004672">
    <property type="term" value="F:protein kinase activity"/>
    <property type="evidence" value="ECO:0007669"/>
    <property type="project" value="InterPro"/>
</dbReference>
<dbReference type="PANTHER" id="PTHR14030:SF4">
    <property type="entry name" value="BUB1 KINASE, ISOFORM A-RELATED"/>
    <property type="match status" value="1"/>
</dbReference>
<dbReference type="HOGENOM" id="CLU_002115_1_0_1"/>
<evidence type="ECO:0000256" key="5">
    <source>
        <dbReference type="SAM" id="MobiDB-lite"/>
    </source>
</evidence>
<dbReference type="Pfam" id="PF08311">
    <property type="entry name" value="Mad3_BUB1_I"/>
    <property type="match status" value="1"/>
</dbReference>
<dbReference type="PROSITE" id="PS51489">
    <property type="entry name" value="BUB1_N"/>
    <property type="match status" value="1"/>
</dbReference>
<dbReference type="GeneID" id="8290714"/>
<dbReference type="eggNOG" id="KOG1166">
    <property type="taxonomic scope" value="Eukaryota"/>
</dbReference>
<dbReference type="InterPro" id="IPR000719">
    <property type="entry name" value="Prot_kinase_dom"/>
</dbReference>
<dbReference type="Pfam" id="PF08171">
    <property type="entry name" value="Mad3_BUB1_II"/>
    <property type="match status" value="1"/>
</dbReference>
<dbReference type="PANTHER" id="PTHR14030">
    <property type="entry name" value="MITOTIC CHECKPOINT SERINE/THREONINE-PROTEIN KINASE BUB1"/>
    <property type="match status" value="1"/>
</dbReference>
<dbReference type="InterPro" id="IPR015661">
    <property type="entry name" value="Bub1/Mad3"/>
</dbReference>
<evidence type="ECO:0000256" key="3">
    <source>
        <dbReference type="ARBA" id="ARBA00022838"/>
    </source>
</evidence>
<dbReference type="InterPro" id="IPR013212">
    <property type="entry name" value="Mad3/Bub1_I"/>
</dbReference>
<dbReference type="STRING" id="559295.C5DCD5"/>
<feature type="domain" description="BUB1 N-terminal" evidence="7">
    <location>
        <begin position="56"/>
        <end position="224"/>
    </location>
</feature>
<evidence type="ECO:0000256" key="1">
    <source>
        <dbReference type="ARBA" id="ARBA00004629"/>
    </source>
</evidence>
<dbReference type="SUPFAM" id="SSF56112">
    <property type="entry name" value="Protein kinase-like (PK-like)"/>
    <property type="match status" value="1"/>
</dbReference>
<comment type="subcellular location">
    <subcellularLocation>
        <location evidence="1">Chromosome</location>
        <location evidence="1">Centromere</location>
        <location evidence="1">Kinetochore</location>
    </subcellularLocation>
</comment>
<dbReference type="GO" id="GO:0005634">
    <property type="term" value="C:nucleus"/>
    <property type="evidence" value="ECO:0007669"/>
    <property type="project" value="TreeGrafter"/>
</dbReference>
<feature type="compositionally biased region" description="Polar residues" evidence="5">
    <location>
        <begin position="417"/>
        <end position="427"/>
    </location>
</feature>
<evidence type="ECO:0000259" key="7">
    <source>
        <dbReference type="PROSITE" id="PS51489"/>
    </source>
</evidence>
<keyword evidence="2" id="KW-0158">Chromosome</keyword>
<dbReference type="SMART" id="SM00220">
    <property type="entry name" value="S_TKc"/>
    <property type="match status" value="1"/>
</dbReference>
<protein>
    <submittedName>
        <fullName evidence="8">KLTH0B02178p</fullName>
    </submittedName>
</protein>
<organism evidence="8 9">
    <name type="scientific">Lachancea thermotolerans (strain ATCC 56472 / CBS 6340 / NRRL Y-8284)</name>
    <name type="common">Yeast</name>
    <name type="synonym">Kluyveromyces thermotolerans</name>
    <dbReference type="NCBI Taxonomy" id="559295"/>
    <lineage>
        <taxon>Eukaryota</taxon>
        <taxon>Fungi</taxon>
        <taxon>Dikarya</taxon>
        <taxon>Ascomycota</taxon>
        <taxon>Saccharomycotina</taxon>
        <taxon>Saccharomycetes</taxon>
        <taxon>Saccharomycetales</taxon>
        <taxon>Saccharomycetaceae</taxon>
        <taxon>Lachancea</taxon>
    </lineage>
</organism>
<dbReference type="InterPro" id="IPR008271">
    <property type="entry name" value="Ser/Thr_kinase_AS"/>
</dbReference>
<evidence type="ECO:0000259" key="6">
    <source>
        <dbReference type="PROSITE" id="PS50011"/>
    </source>
</evidence>
<reference evidence="8 9" key="1">
    <citation type="journal article" date="2009" name="Genome Res.">
        <title>Comparative genomics of protoploid Saccharomycetaceae.</title>
        <authorList>
            <consortium name="The Genolevures Consortium"/>
            <person name="Souciet J.-L."/>
            <person name="Dujon B."/>
            <person name="Gaillardin C."/>
            <person name="Johnston M."/>
            <person name="Baret P.V."/>
            <person name="Cliften P."/>
            <person name="Sherman D.J."/>
            <person name="Weissenbach J."/>
            <person name="Westhof E."/>
            <person name="Wincker P."/>
            <person name="Jubin C."/>
            <person name="Poulain J."/>
            <person name="Barbe V."/>
            <person name="Segurens B."/>
            <person name="Artiguenave F."/>
            <person name="Anthouard V."/>
            <person name="Vacherie B."/>
            <person name="Val M.-E."/>
            <person name="Fulton R.S."/>
            <person name="Minx P."/>
            <person name="Wilson R."/>
            <person name="Durrens P."/>
            <person name="Jean G."/>
            <person name="Marck C."/>
            <person name="Martin T."/>
            <person name="Nikolski M."/>
            <person name="Rolland T."/>
            <person name="Seret M.-L."/>
            <person name="Casaregola S."/>
            <person name="Despons L."/>
            <person name="Fairhead C."/>
            <person name="Fischer G."/>
            <person name="Lafontaine I."/>
            <person name="Leh V."/>
            <person name="Lemaire M."/>
            <person name="de Montigny J."/>
            <person name="Neuveglise C."/>
            <person name="Thierry A."/>
            <person name="Blanc-Lenfle I."/>
            <person name="Bleykasten C."/>
            <person name="Diffels J."/>
            <person name="Fritsch E."/>
            <person name="Frangeul L."/>
            <person name="Goeffon A."/>
            <person name="Jauniaux N."/>
            <person name="Kachouri-Lafond R."/>
            <person name="Payen C."/>
            <person name="Potier S."/>
            <person name="Pribylova L."/>
            <person name="Ozanne C."/>
            <person name="Richard G.-F."/>
            <person name="Sacerdot C."/>
            <person name="Straub M.-L."/>
            <person name="Talla E."/>
        </authorList>
    </citation>
    <scope>NUCLEOTIDE SEQUENCE [LARGE SCALE GENOMIC DNA]</scope>
    <source>
        <strain evidence="9">ATCC 56472 / CBS 6340 / NRRL Y-8284</strain>
    </source>
</reference>
<keyword evidence="3" id="KW-0995">Kinetochore</keyword>
<dbReference type="AlphaFoldDB" id="C5DCD5"/>
<dbReference type="FunCoup" id="C5DCD5">
    <property type="interactions" value="595"/>
</dbReference>
<name>C5DCD5_LACTC</name>
<dbReference type="InParanoid" id="C5DCD5"/>
<dbReference type="PROSITE" id="PS50011">
    <property type="entry name" value="PROTEIN_KINASE_DOM"/>
    <property type="match status" value="1"/>
</dbReference>
<dbReference type="OrthoDB" id="248495at2759"/>
<accession>C5DCD5</accession>
<keyword evidence="9" id="KW-1185">Reference proteome</keyword>
<dbReference type="Proteomes" id="UP000002036">
    <property type="component" value="Chromosome B"/>
</dbReference>
<dbReference type="InterPro" id="IPR011009">
    <property type="entry name" value="Kinase-like_dom_sf"/>
</dbReference>
<dbReference type="GO" id="GO:0032991">
    <property type="term" value="C:protein-containing complex"/>
    <property type="evidence" value="ECO:0007669"/>
    <property type="project" value="UniProtKB-ARBA"/>
</dbReference>
<dbReference type="PROSITE" id="PS00108">
    <property type="entry name" value="PROTEIN_KINASE_ST"/>
    <property type="match status" value="1"/>
</dbReference>
<dbReference type="Gene3D" id="1.10.510.10">
    <property type="entry name" value="Transferase(Phosphotransferase) domain 1"/>
    <property type="match status" value="1"/>
</dbReference>
<dbReference type="Pfam" id="PF00069">
    <property type="entry name" value="Pkinase"/>
    <property type="match status" value="1"/>
</dbReference>
<dbReference type="GO" id="GO:0005524">
    <property type="term" value="F:ATP binding"/>
    <property type="evidence" value="ECO:0007669"/>
    <property type="project" value="InterPro"/>
</dbReference>
<proteinExistence type="predicted"/>
<feature type="region of interest" description="Disordered" evidence="5">
    <location>
        <begin position="389"/>
        <end position="427"/>
    </location>
</feature>
<dbReference type="GO" id="GO:0000776">
    <property type="term" value="C:kinetochore"/>
    <property type="evidence" value="ECO:0007669"/>
    <property type="project" value="UniProtKB-KW"/>
</dbReference>
<sequence length="989" mass="112674">MSIGKAPVTNFDVIEVEKENIVPLRSGRSAAALSRSLKVRSDAGAGTKVSEIRLEFEKRILHELDELDDPLELYLDYINWINNAYPQGGQSKQSGMLEVLERCLMYFKDFDTYKNDPRYLKLWLWYLELFAGSESEKQSLFVFMMRKQIGSKLSLFYEELAAFLEKQQDLPQAKDVLARGIENNARPLGRLRRTSQRFDERMRDMSVDVPSVPHGGSILDGELPSIVLGRARGQIEEASLKSKPSHSASAKHEIFKDVAGTDQFDDLKKEGWDHLDGRAQRNKENEASKQLLAPGVNLGTLKQEGSTKISVNRVPIFKDSIGRSGPIYKILEIPGRKPEKIDCNFDLVYPTKNQEYCFEELLAMSRGIYHKRPKAKRVLEIETIDISDNHSRERPSKQQKKALKEISPPPEAYRPSAQESQISNENDNLQDFKAVERTSILPLNDEPTLHYGTQKKSAPSSPTVTFFSKDAIEEVYSMFNQNFSEPNRHLDNDDTTSKFAAFENFTQEFTRKTIDDLTEVKQKIQSEQVNETPQKNENVPHGIEAPTEVSKETTTPSYKSKLQEYMTPIQERSESSFKLASNSNEEYDNEVTKNNTITNTAESSPFLTQPQRLQLSLEHEPLIIENPLSNETRSAQLSTMEPPLSAYPNFYHYNQSLKMSALLKKIHTASKNANKNPIVDFKKTNELYCIRSQLGQGGFATVYLAESSTGSLKALKVEKPASIWEFYILKQVEKRLAGQQILASIINVDSLHCFEDESYLVLNYASQGTMLDLINLEKERNGGPLDESLCMYFAVELMKVLEYIHNVGIIHGDLKPDNCMVRFEENPEALSDYDASGNGGWDRKGVYLIDFGRSFDLTLFPSGTRFKANWKTDQQDCSEMREGRPWTFEADYYGLAGIIHAMLFGKFIETRLLPNQTYALTNSFKRYWRQDLWAPLFDVLINSGNSTKLPITSTIREHRLAFEASLEESGGRLRSQVLSLESDLQRLRK</sequence>
<dbReference type="Gene3D" id="1.20.58.2070">
    <property type="match status" value="1"/>
</dbReference>
<evidence type="ECO:0000256" key="4">
    <source>
        <dbReference type="ARBA" id="ARBA00023328"/>
    </source>
</evidence>